<dbReference type="Gene3D" id="3.60.130.30">
    <property type="match status" value="1"/>
</dbReference>
<feature type="region of interest" description="Disordered" evidence="1">
    <location>
        <begin position="476"/>
        <end position="507"/>
    </location>
</feature>
<evidence type="ECO:0000256" key="1">
    <source>
        <dbReference type="SAM" id="MobiDB-lite"/>
    </source>
</evidence>
<evidence type="ECO:0000313" key="2">
    <source>
        <dbReference type="EMBL" id="KAJ3838277.1"/>
    </source>
</evidence>
<proteinExistence type="predicted"/>
<gene>
    <name evidence="2" type="ORF">F5878DRAFT_661347</name>
</gene>
<sequence>MAKLFPGFTLHAQKLQIVDFDLGLCLKDDGSRRAEAEEAGETFDDGEFEFEEVEKVIPPPITLDTSLPLSKSGPSLIPATLNMSRLQRKKYDKNRKSRSARQKNALKRKNEQGLKDHALRVAQHATPVELKGFSAADLPVASSGWAGNHRQKLPPGLQRVWKNLELLRSAQSLQLLPWDGRACVVLLDKKDRVVAVLGGIPPASAGTGWDENTTKLTEAMEACYRHSTFTKHQTGGRRGQFASRTVGYAYGNGRRMPLNYRVSGEANQAAVQELLENPAVRRVVGFTNSLFNAFAHKIYQEYEATNSELLSHHPHLRSNFPEKTVFAALTVNLGPRSFSPPHMDADNGAAGWCTDTPAGNYDPDIGGHLVLWDLGLVIRFPPGSSILFPSALITHSTLPIQENETRYAFIQYSSGGLFRWRANGFRSDQDVQATASWEEKERYKAERASRWKLALQKFTRWNDLVQGDWQGKRRTEAGLDEVSDLTDSDNEEKSNLTTPRKKVRRQP</sequence>
<feature type="region of interest" description="Disordered" evidence="1">
    <location>
        <begin position="87"/>
        <end position="115"/>
    </location>
</feature>
<dbReference type="Proteomes" id="UP001163846">
    <property type="component" value="Unassembled WGS sequence"/>
</dbReference>
<evidence type="ECO:0000313" key="3">
    <source>
        <dbReference type="Proteomes" id="UP001163846"/>
    </source>
</evidence>
<reference evidence="2" key="1">
    <citation type="submission" date="2022-08" db="EMBL/GenBank/DDBJ databases">
        <authorList>
            <consortium name="DOE Joint Genome Institute"/>
            <person name="Min B."/>
            <person name="Riley R."/>
            <person name="Sierra-Patev S."/>
            <person name="Naranjo-Ortiz M."/>
            <person name="Looney B."/>
            <person name="Konkel Z."/>
            <person name="Slot J.C."/>
            <person name="Sakamoto Y."/>
            <person name="Steenwyk J.L."/>
            <person name="Rokas A."/>
            <person name="Carro J."/>
            <person name="Camarero S."/>
            <person name="Ferreira P."/>
            <person name="Molpeceres G."/>
            <person name="Ruiz-Duenas F.J."/>
            <person name="Serrano A."/>
            <person name="Henrissat B."/>
            <person name="Drula E."/>
            <person name="Hughes K.W."/>
            <person name="Mata J.L."/>
            <person name="Ishikawa N.K."/>
            <person name="Vargas-Isla R."/>
            <person name="Ushijima S."/>
            <person name="Smith C.A."/>
            <person name="Ahrendt S."/>
            <person name="Andreopoulos W."/>
            <person name="He G."/>
            <person name="Labutti K."/>
            <person name="Lipzen A."/>
            <person name="Ng V."/>
            <person name="Sandor L."/>
            <person name="Barry K."/>
            <person name="Martinez A.T."/>
            <person name="Xiao Y."/>
            <person name="Gibbons J.G."/>
            <person name="Terashima K."/>
            <person name="Hibbett D.S."/>
            <person name="Grigoriev I.V."/>
        </authorList>
    </citation>
    <scope>NUCLEOTIDE SEQUENCE</scope>
    <source>
        <strain evidence="2">TFB9207</strain>
    </source>
</reference>
<name>A0AA38UHC3_9AGAR</name>
<organism evidence="2 3">
    <name type="scientific">Lentinula raphanica</name>
    <dbReference type="NCBI Taxonomy" id="153919"/>
    <lineage>
        <taxon>Eukaryota</taxon>
        <taxon>Fungi</taxon>
        <taxon>Dikarya</taxon>
        <taxon>Basidiomycota</taxon>
        <taxon>Agaricomycotina</taxon>
        <taxon>Agaricomycetes</taxon>
        <taxon>Agaricomycetidae</taxon>
        <taxon>Agaricales</taxon>
        <taxon>Marasmiineae</taxon>
        <taxon>Omphalotaceae</taxon>
        <taxon>Lentinula</taxon>
    </lineage>
</organism>
<dbReference type="EMBL" id="MU806192">
    <property type="protein sequence ID" value="KAJ3838277.1"/>
    <property type="molecule type" value="Genomic_DNA"/>
</dbReference>
<keyword evidence="3" id="KW-1185">Reference proteome</keyword>
<comment type="caution">
    <text evidence="2">The sequence shown here is derived from an EMBL/GenBank/DDBJ whole genome shotgun (WGS) entry which is preliminary data.</text>
</comment>
<dbReference type="AlphaFoldDB" id="A0AA38UHC3"/>
<accession>A0AA38UHC3</accession>
<protein>
    <submittedName>
        <fullName evidence="2">Uncharacterized protein</fullName>
    </submittedName>
</protein>
<feature type="compositionally biased region" description="Basic residues" evidence="1">
    <location>
        <begin position="87"/>
        <end position="107"/>
    </location>
</feature>
<feature type="compositionally biased region" description="Acidic residues" evidence="1">
    <location>
        <begin position="478"/>
        <end position="490"/>
    </location>
</feature>